<dbReference type="Proteomes" id="UP000248790">
    <property type="component" value="Unassembled WGS sequence"/>
</dbReference>
<feature type="compositionally biased region" description="Basic and acidic residues" evidence="1">
    <location>
        <begin position="16"/>
        <end position="34"/>
    </location>
</feature>
<organism evidence="2 3">
    <name type="scientific">Larkinella arboricola</name>
    <dbReference type="NCBI Taxonomy" id="643671"/>
    <lineage>
        <taxon>Bacteria</taxon>
        <taxon>Pseudomonadati</taxon>
        <taxon>Bacteroidota</taxon>
        <taxon>Cytophagia</taxon>
        <taxon>Cytophagales</taxon>
        <taxon>Spirosomataceae</taxon>
        <taxon>Larkinella</taxon>
    </lineage>
</organism>
<reference evidence="2 3" key="1">
    <citation type="submission" date="2018-06" db="EMBL/GenBank/DDBJ databases">
        <title>Genomic Encyclopedia of Archaeal and Bacterial Type Strains, Phase II (KMG-II): from individual species to whole genera.</title>
        <authorList>
            <person name="Goeker M."/>
        </authorList>
    </citation>
    <scope>NUCLEOTIDE SEQUENCE [LARGE SCALE GENOMIC DNA]</scope>
    <source>
        <strain evidence="2 3">DSM 21851</strain>
    </source>
</reference>
<sequence length="78" mass="8671">MKAPLFSSDPEGNGSPKREDRLNPDQDEPLTHDLTDDETVYQERGDIRRGIPGEEDPTDDGLMNDIRTSDDENVTPGS</sequence>
<dbReference type="OrthoDB" id="9861197at2"/>
<dbReference type="RefSeq" id="WP_111628022.1">
    <property type="nucleotide sequence ID" value="NZ_QLMC01000002.1"/>
</dbReference>
<evidence type="ECO:0000313" key="3">
    <source>
        <dbReference type="Proteomes" id="UP000248790"/>
    </source>
</evidence>
<name>A0A327X3L4_LARAB</name>
<proteinExistence type="predicted"/>
<protein>
    <submittedName>
        <fullName evidence="2">Uncharacterized protein</fullName>
    </submittedName>
</protein>
<comment type="caution">
    <text evidence="2">The sequence shown here is derived from an EMBL/GenBank/DDBJ whole genome shotgun (WGS) entry which is preliminary data.</text>
</comment>
<keyword evidence="3" id="KW-1185">Reference proteome</keyword>
<gene>
    <name evidence="2" type="ORF">LX87_01969</name>
</gene>
<dbReference type="EMBL" id="QLMC01000002">
    <property type="protein sequence ID" value="RAK00269.1"/>
    <property type="molecule type" value="Genomic_DNA"/>
</dbReference>
<accession>A0A327X3L4</accession>
<evidence type="ECO:0000256" key="1">
    <source>
        <dbReference type="SAM" id="MobiDB-lite"/>
    </source>
</evidence>
<dbReference type="AlphaFoldDB" id="A0A327X3L4"/>
<feature type="region of interest" description="Disordered" evidence="1">
    <location>
        <begin position="1"/>
        <end position="78"/>
    </location>
</feature>
<evidence type="ECO:0000313" key="2">
    <source>
        <dbReference type="EMBL" id="RAK00269.1"/>
    </source>
</evidence>
<feature type="compositionally biased region" description="Basic and acidic residues" evidence="1">
    <location>
        <begin position="41"/>
        <end position="52"/>
    </location>
</feature>